<feature type="chain" id="PRO_5028818807" evidence="2">
    <location>
        <begin position="21"/>
        <end position="80"/>
    </location>
</feature>
<gene>
    <name evidence="3" type="ORF">GQ651_08200</name>
</gene>
<sequence>MKTISAVAFIALLVAGAAHAKGHDQNNDLTLDADGNILTDGDPGANVGGETVGPAQTLGKGEGNDKNEGKERGKSASAGR</sequence>
<name>A0A7C9IRR3_9RHOB</name>
<protein>
    <submittedName>
        <fullName evidence="3">Uncharacterized protein</fullName>
    </submittedName>
</protein>
<dbReference type="AlphaFoldDB" id="A0A7C9IRR3"/>
<keyword evidence="2" id="KW-0732">Signal</keyword>
<reference evidence="3 4" key="1">
    <citation type="submission" date="2019-12" db="EMBL/GenBank/DDBJ databases">
        <authorList>
            <person name="Lee S.D."/>
        </authorList>
    </citation>
    <scope>NUCLEOTIDE SEQUENCE [LARGE SCALE GENOMIC DNA]</scope>
    <source>
        <strain evidence="3 4">GH1-50</strain>
    </source>
</reference>
<feature type="signal peptide" evidence="2">
    <location>
        <begin position="1"/>
        <end position="20"/>
    </location>
</feature>
<reference evidence="3 4" key="2">
    <citation type="submission" date="2020-03" db="EMBL/GenBank/DDBJ databases">
        <title>Kangsaoukella pontilimi gen. nov., sp. nov., a new member of the family Rhodobacteraceae isolated from a tidal mudflat.</title>
        <authorList>
            <person name="Kim I.S."/>
        </authorList>
    </citation>
    <scope>NUCLEOTIDE SEQUENCE [LARGE SCALE GENOMIC DNA]</scope>
    <source>
        <strain evidence="3 4">GH1-50</strain>
    </source>
</reference>
<feature type="compositionally biased region" description="Basic and acidic residues" evidence="1">
    <location>
        <begin position="62"/>
        <end position="74"/>
    </location>
</feature>
<evidence type="ECO:0000313" key="4">
    <source>
        <dbReference type="Proteomes" id="UP000480350"/>
    </source>
</evidence>
<dbReference type="RefSeq" id="WP_160763680.1">
    <property type="nucleotide sequence ID" value="NZ_WUPT01000001.1"/>
</dbReference>
<evidence type="ECO:0000256" key="1">
    <source>
        <dbReference type="SAM" id="MobiDB-lite"/>
    </source>
</evidence>
<proteinExistence type="predicted"/>
<comment type="caution">
    <text evidence="3">The sequence shown here is derived from an EMBL/GenBank/DDBJ whole genome shotgun (WGS) entry which is preliminary data.</text>
</comment>
<keyword evidence="4" id="KW-1185">Reference proteome</keyword>
<evidence type="ECO:0000256" key="2">
    <source>
        <dbReference type="SAM" id="SignalP"/>
    </source>
</evidence>
<evidence type="ECO:0000313" key="3">
    <source>
        <dbReference type="EMBL" id="MXQ07826.1"/>
    </source>
</evidence>
<dbReference type="Proteomes" id="UP000480350">
    <property type="component" value="Unassembled WGS sequence"/>
</dbReference>
<feature type="region of interest" description="Disordered" evidence="1">
    <location>
        <begin position="39"/>
        <end position="80"/>
    </location>
</feature>
<dbReference type="EMBL" id="WUPT01000001">
    <property type="protein sequence ID" value="MXQ07826.1"/>
    <property type="molecule type" value="Genomic_DNA"/>
</dbReference>
<organism evidence="3 4">
    <name type="scientific">Kangsaoukella pontilimi</name>
    <dbReference type="NCBI Taxonomy" id="2691042"/>
    <lineage>
        <taxon>Bacteria</taxon>
        <taxon>Pseudomonadati</taxon>
        <taxon>Pseudomonadota</taxon>
        <taxon>Alphaproteobacteria</taxon>
        <taxon>Rhodobacterales</taxon>
        <taxon>Paracoccaceae</taxon>
        <taxon>Kangsaoukella</taxon>
    </lineage>
</organism>
<accession>A0A7C9IRR3</accession>